<name>A0AAN8NP44_9PEZI</name>
<feature type="transmembrane region" description="Helical" evidence="1">
    <location>
        <begin position="89"/>
        <end position="109"/>
    </location>
</feature>
<keyword evidence="1" id="KW-0472">Membrane</keyword>
<reference evidence="2 3" key="1">
    <citation type="submission" date="2019-10" db="EMBL/GenBank/DDBJ databases">
        <authorList>
            <person name="Palmer J.M."/>
        </authorList>
    </citation>
    <scope>NUCLEOTIDE SEQUENCE [LARGE SCALE GENOMIC DNA]</scope>
    <source>
        <strain evidence="2 3">TWF506</strain>
    </source>
</reference>
<protein>
    <submittedName>
        <fullName evidence="2">Uncharacterized protein</fullName>
    </submittedName>
</protein>
<dbReference type="AlphaFoldDB" id="A0AAN8NP44"/>
<organism evidence="2 3">
    <name type="scientific">Arthrobotrys conoides</name>
    <dbReference type="NCBI Taxonomy" id="74498"/>
    <lineage>
        <taxon>Eukaryota</taxon>
        <taxon>Fungi</taxon>
        <taxon>Dikarya</taxon>
        <taxon>Ascomycota</taxon>
        <taxon>Pezizomycotina</taxon>
        <taxon>Orbiliomycetes</taxon>
        <taxon>Orbiliales</taxon>
        <taxon>Orbiliaceae</taxon>
        <taxon>Arthrobotrys</taxon>
    </lineage>
</organism>
<keyword evidence="3" id="KW-1185">Reference proteome</keyword>
<comment type="caution">
    <text evidence="2">The sequence shown here is derived from an EMBL/GenBank/DDBJ whole genome shotgun (WGS) entry which is preliminary data.</text>
</comment>
<dbReference type="EMBL" id="JAVHJM010000010">
    <property type="protein sequence ID" value="KAK6504360.1"/>
    <property type="molecule type" value="Genomic_DNA"/>
</dbReference>
<proteinExistence type="predicted"/>
<evidence type="ECO:0000313" key="2">
    <source>
        <dbReference type="EMBL" id="KAK6504360.1"/>
    </source>
</evidence>
<dbReference type="Proteomes" id="UP001307849">
    <property type="component" value="Unassembled WGS sequence"/>
</dbReference>
<evidence type="ECO:0000313" key="3">
    <source>
        <dbReference type="Proteomes" id="UP001307849"/>
    </source>
</evidence>
<sequence>MINGPQVMLTLTLSLLNISRYGFDNLPGSSQNISPESFDLDPKSTRLWKTYGILAWAGEICNITTQYLVKGCLLLVYHSLTKTNIANKVVAGIVVIGYFSIIILLLAAWCHPLEAYWTPSLMFEGK</sequence>
<evidence type="ECO:0000256" key="1">
    <source>
        <dbReference type="SAM" id="Phobius"/>
    </source>
</evidence>
<keyword evidence="1" id="KW-1133">Transmembrane helix</keyword>
<gene>
    <name evidence="2" type="ORF">TWF506_002561</name>
</gene>
<accession>A0AAN8NP44</accession>
<keyword evidence="1" id="KW-0812">Transmembrane</keyword>